<dbReference type="GO" id="GO:0042162">
    <property type="term" value="F:telomeric DNA binding"/>
    <property type="evidence" value="ECO:0007669"/>
    <property type="project" value="TreeGrafter"/>
</dbReference>
<evidence type="ECO:0000313" key="5">
    <source>
        <dbReference type="Proteomes" id="UP000019376"/>
    </source>
</evidence>
<dbReference type="EMBL" id="KB644415">
    <property type="protein sequence ID" value="EPS33407.1"/>
    <property type="molecule type" value="Genomic_DNA"/>
</dbReference>
<protein>
    <recommendedName>
        <fullName evidence="3">Telomere length regulation protein conserved domain-containing protein</fullName>
    </recommendedName>
</protein>
<dbReference type="FunFam" id="1.25.40.720:FF:000004">
    <property type="entry name" value="WGS project CABT00000000 data, contig 2.6"/>
    <property type="match status" value="1"/>
</dbReference>
<dbReference type="AlphaFoldDB" id="S8BEE5"/>
<comment type="similarity">
    <text evidence="1">Belongs to the TEL2 family.</text>
</comment>
<keyword evidence="5" id="KW-1185">Reference proteome</keyword>
<dbReference type="Pfam" id="PF10193">
    <property type="entry name" value="Telomere_reg-2"/>
    <property type="match status" value="1"/>
</dbReference>
<dbReference type="InterPro" id="IPR051970">
    <property type="entry name" value="TEL2_Regulation"/>
</dbReference>
<accession>S8BEE5</accession>
<gene>
    <name evidence="4" type="ORF">PDE_08369</name>
</gene>
<feature type="compositionally biased region" description="Basic and acidic residues" evidence="2">
    <location>
        <begin position="500"/>
        <end position="520"/>
    </location>
</feature>
<dbReference type="eggNOG" id="KOG4346">
    <property type="taxonomic scope" value="Eukaryota"/>
</dbReference>
<organism evidence="4 5">
    <name type="scientific">Penicillium oxalicum (strain 114-2 / CGMCC 5302)</name>
    <name type="common">Penicillium decumbens</name>
    <dbReference type="NCBI Taxonomy" id="933388"/>
    <lineage>
        <taxon>Eukaryota</taxon>
        <taxon>Fungi</taxon>
        <taxon>Dikarya</taxon>
        <taxon>Ascomycota</taxon>
        <taxon>Pezizomycotina</taxon>
        <taxon>Eurotiomycetes</taxon>
        <taxon>Eurotiomycetidae</taxon>
        <taxon>Eurotiales</taxon>
        <taxon>Aspergillaceae</taxon>
        <taxon>Penicillium</taxon>
    </lineage>
</organism>
<dbReference type="GO" id="GO:0051879">
    <property type="term" value="F:Hsp90 protein binding"/>
    <property type="evidence" value="ECO:0007669"/>
    <property type="project" value="TreeGrafter"/>
</dbReference>
<dbReference type="InterPro" id="IPR019337">
    <property type="entry name" value="Telomere_length_regulation_dom"/>
</dbReference>
<evidence type="ECO:0000256" key="2">
    <source>
        <dbReference type="SAM" id="MobiDB-lite"/>
    </source>
</evidence>
<feature type="domain" description="Telomere length regulation protein conserved" evidence="3">
    <location>
        <begin position="583"/>
        <end position="694"/>
    </location>
</feature>
<feature type="compositionally biased region" description="Acidic residues" evidence="2">
    <location>
        <begin position="561"/>
        <end position="572"/>
    </location>
</feature>
<feature type="compositionally biased region" description="Polar residues" evidence="2">
    <location>
        <begin position="521"/>
        <end position="536"/>
    </location>
</feature>
<evidence type="ECO:0000313" key="4">
    <source>
        <dbReference type="EMBL" id="EPS33407.1"/>
    </source>
</evidence>
<dbReference type="PANTHER" id="PTHR15830">
    <property type="entry name" value="TELOMERE LENGTH REGULATION PROTEIN TEL2 FAMILY MEMBER"/>
    <property type="match status" value="1"/>
</dbReference>
<proteinExistence type="inferred from homology"/>
<sequence length="982" mass="107140">MDGLLTAIKSVQRDAGPSLQVIQILKSQPNSEELIVILAALDPYDKSRKVSQIDVRIPGPITAQILQILVSTTVPDHWQLLNAKGSKSSHGKGRAALLRCFNSIAGVGSLLAELRALLSGSSVQSQNDKNAKTSPRTLDILSVLSALLEPHEFIQRIFIDISSIYGARTRQQAAWREFVSLIAAGKILSTVAEALSIVNLPESMSSCSWVGEGPRYASWLGSNIAILASGLSIDDADSWTSLALLTSRSLSLGYSDHVVREIYSRLLVENSSPQSLGLLIDCLRPLEQVAVVEAIFRDIQKKFFSEDPSESGAMSDLTSPIIASVAALCKLLVMDRPFLREQIMNWLSKGQGGSIYTVGLRRAILSTFNDCAGTLQSLLSLGLEQFGDRFSIKHLPVVVQNAQAQIILLAAGQLNRLDSPSVQAIGRTSGYLNAVSNRLAASSTQARFLGMIVGTGISQLIEKPGNSMKFDLDEMRSDEAMSYLGLTKVQDAVGSVESIQELRHESSTTKQRTREARTSKEAGSQPNRIQPQTSKIVTIEEIDDSGEDIGSDGDLLPYEKPDDDMEDDDDDPTLVQRNKPSAPVYIRDLITFLRDTDNVERYHLAITSAPSLIRRKAGFGTELAEQVEELALTLVSLQNDKDHSSFHESRLQSMIALIVSQPVKMGRWFAAIFFDGDLSQVQRSAILTALGLGAREIAGNGEDDAKALKLPSLGDTSFPSKRLSPASEAVFMDTSRSPIATLTQEMAKTSLQPLAADAADRVTGPNALKVRTFSSRMEVEKKRQEREAQRQKSVVKDLHTVLAQGFFFPLQARFERMMLQFASSSAPSHNPFMVPHILTLFLQTLSLIFSTAGPHNPLLAAFTHETLSLLISLHTAPVASEPTVTAALLSLFLAVVDVNVAFGSTGEERLVTEQATRVMELREWASEVFDRTPAGRVKADSGTFTDPQEQMRTLSAGVMVRLGEVIERYQGRLMGVNAGFKY</sequence>
<feature type="region of interest" description="Disordered" evidence="2">
    <location>
        <begin position="498"/>
        <end position="575"/>
    </location>
</feature>
<dbReference type="Gene3D" id="1.25.40.720">
    <property type="entry name" value="Telomere length regulation protein 2, C-terminal domain"/>
    <property type="match status" value="1"/>
</dbReference>
<dbReference type="STRING" id="933388.S8BEE5"/>
<dbReference type="GO" id="GO:0005829">
    <property type="term" value="C:cytosol"/>
    <property type="evidence" value="ECO:0007669"/>
    <property type="project" value="TreeGrafter"/>
</dbReference>
<dbReference type="PhylomeDB" id="S8BEE5"/>
<feature type="compositionally biased region" description="Acidic residues" evidence="2">
    <location>
        <begin position="540"/>
        <end position="551"/>
    </location>
</feature>
<evidence type="ECO:0000259" key="3">
    <source>
        <dbReference type="Pfam" id="PF10193"/>
    </source>
</evidence>
<dbReference type="Proteomes" id="UP000019376">
    <property type="component" value="Unassembled WGS sequence"/>
</dbReference>
<dbReference type="GO" id="GO:0051083">
    <property type="term" value="P:'de novo' cotranslational protein folding"/>
    <property type="evidence" value="ECO:0007669"/>
    <property type="project" value="TreeGrafter"/>
</dbReference>
<dbReference type="OrthoDB" id="10258062at2759"/>
<name>S8BEE5_PENO1</name>
<dbReference type="PANTHER" id="PTHR15830:SF10">
    <property type="entry name" value="TELOMERE LENGTH REGULATION PROTEIN TEL2 HOMOLOG"/>
    <property type="match status" value="1"/>
</dbReference>
<dbReference type="InterPro" id="IPR038528">
    <property type="entry name" value="TEL2_C_sf"/>
</dbReference>
<dbReference type="HOGENOM" id="CLU_005799_0_0_1"/>
<reference evidence="4 5" key="1">
    <citation type="journal article" date="2013" name="PLoS ONE">
        <title>Genomic and secretomic analyses reveal unique features of the lignocellulolytic enzyme system of Penicillium decumbens.</title>
        <authorList>
            <person name="Liu G."/>
            <person name="Zhang L."/>
            <person name="Wei X."/>
            <person name="Zou G."/>
            <person name="Qin Y."/>
            <person name="Ma L."/>
            <person name="Li J."/>
            <person name="Zheng H."/>
            <person name="Wang S."/>
            <person name="Wang C."/>
            <person name="Xun L."/>
            <person name="Zhao G.-P."/>
            <person name="Zhou Z."/>
            <person name="Qu Y."/>
        </authorList>
    </citation>
    <scope>NUCLEOTIDE SEQUENCE [LARGE SCALE GENOMIC DNA]</scope>
    <source>
        <strain evidence="5">114-2 / CGMCC 5302</strain>
    </source>
</reference>
<evidence type="ECO:0000256" key="1">
    <source>
        <dbReference type="ARBA" id="ARBA00006133"/>
    </source>
</evidence>